<feature type="chain" id="PRO_5034781147" description="adenosine deaminase" evidence="10">
    <location>
        <begin position="19"/>
        <end position="590"/>
    </location>
</feature>
<comment type="similarity">
    <text evidence="3">Belongs to the metallo-dependent hydrolases superfamily. Adenosine and AMP deaminases family. ADGF subfamily.</text>
</comment>
<dbReference type="GO" id="GO:0005576">
    <property type="term" value="C:extracellular region"/>
    <property type="evidence" value="ECO:0007669"/>
    <property type="project" value="UniProtKB-SubCell"/>
</dbReference>
<evidence type="ECO:0000256" key="10">
    <source>
        <dbReference type="SAM" id="SignalP"/>
    </source>
</evidence>
<proteinExistence type="inferred from homology"/>
<dbReference type="GO" id="GO:0004000">
    <property type="term" value="F:adenosine deaminase activity"/>
    <property type="evidence" value="ECO:0007669"/>
    <property type="project" value="TreeGrafter"/>
</dbReference>
<dbReference type="GO" id="GO:0046872">
    <property type="term" value="F:metal ion binding"/>
    <property type="evidence" value="ECO:0007669"/>
    <property type="project" value="UniProtKB-KW"/>
</dbReference>
<dbReference type="GO" id="GO:0006154">
    <property type="term" value="P:adenosine catabolic process"/>
    <property type="evidence" value="ECO:0007669"/>
    <property type="project" value="TreeGrafter"/>
</dbReference>
<accession>A0A8H6K5Z0</accession>
<gene>
    <name evidence="12" type="ORF">CPLU01_10122</name>
</gene>
<dbReference type="PANTHER" id="PTHR11409">
    <property type="entry name" value="ADENOSINE DEAMINASE"/>
    <property type="match status" value="1"/>
</dbReference>
<dbReference type="InterPro" id="IPR001365">
    <property type="entry name" value="A_deaminase_dom"/>
</dbReference>
<evidence type="ECO:0000256" key="9">
    <source>
        <dbReference type="ARBA" id="ARBA00047764"/>
    </source>
</evidence>
<dbReference type="EMBL" id="WIGO01000168">
    <property type="protein sequence ID" value="KAF6825699.1"/>
    <property type="molecule type" value="Genomic_DNA"/>
</dbReference>
<comment type="catalytic activity">
    <reaction evidence="9">
        <text>adenosine + H2O + H(+) = inosine + NH4(+)</text>
        <dbReference type="Rhea" id="RHEA:24408"/>
        <dbReference type="ChEBI" id="CHEBI:15377"/>
        <dbReference type="ChEBI" id="CHEBI:15378"/>
        <dbReference type="ChEBI" id="CHEBI:16335"/>
        <dbReference type="ChEBI" id="CHEBI:17596"/>
        <dbReference type="ChEBI" id="CHEBI:28938"/>
        <dbReference type="EC" id="3.5.4.4"/>
    </reaction>
</comment>
<dbReference type="Gene3D" id="3.20.20.140">
    <property type="entry name" value="Metal-dependent hydrolases"/>
    <property type="match status" value="1"/>
</dbReference>
<evidence type="ECO:0000256" key="5">
    <source>
        <dbReference type="ARBA" id="ARBA00022525"/>
    </source>
</evidence>
<dbReference type="FunFam" id="3.20.20.140:FF:000017">
    <property type="entry name" value="Adenosine deaminase 2"/>
    <property type="match status" value="1"/>
</dbReference>
<keyword evidence="8" id="KW-0378">Hydrolase</keyword>
<organism evidence="12 13">
    <name type="scientific">Colletotrichum plurivorum</name>
    <dbReference type="NCBI Taxonomy" id="2175906"/>
    <lineage>
        <taxon>Eukaryota</taxon>
        <taxon>Fungi</taxon>
        <taxon>Dikarya</taxon>
        <taxon>Ascomycota</taxon>
        <taxon>Pezizomycotina</taxon>
        <taxon>Sordariomycetes</taxon>
        <taxon>Hypocreomycetidae</taxon>
        <taxon>Glomerellales</taxon>
        <taxon>Glomerellaceae</taxon>
        <taxon>Colletotrichum</taxon>
        <taxon>Colletotrichum orchidearum species complex</taxon>
    </lineage>
</organism>
<keyword evidence="13" id="KW-1185">Reference proteome</keyword>
<evidence type="ECO:0000256" key="3">
    <source>
        <dbReference type="ARBA" id="ARBA00006083"/>
    </source>
</evidence>
<name>A0A8H6K5Z0_9PEZI</name>
<protein>
    <recommendedName>
        <fullName evidence="4">adenosine deaminase</fullName>
        <ecNumber evidence="4">3.5.4.4</ecNumber>
    </recommendedName>
</protein>
<evidence type="ECO:0000256" key="7">
    <source>
        <dbReference type="ARBA" id="ARBA00022729"/>
    </source>
</evidence>
<dbReference type="GO" id="GO:0046103">
    <property type="term" value="P:inosine biosynthetic process"/>
    <property type="evidence" value="ECO:0007669"/>
    <property type="project" value="TreeGrafter"/>
</dbReference>
<reference evidence="12" key="1">
    <citation type="journal article" date="2020" name="Phytopathology">
        <title>Genome Sequence Resources of Colletotrichum truncatum, C. plurivorum, C. musicola, and C. sojae: Four Species Pathogenic to Soybean (Glycine max).</title>
        <authorList>
            <person name="Rogerio F."/>
            <person name="Boufleur T.R."/>
            <person name="Ciampi-Guillardi M."/>
            <person name="Sukno S.A."/>
            <person name="Thon M.R."/>
            <person name="Massola Junior N.S."/>
            <person name="Baroncelli R."/>
        </authorList>
    </citation>
    <scope>NUCLEOTIDE SEQUENCE</scope>
    <source>
        <strain evidence="12">LFN00145</strain>
    </source>
</reference>
<evidence type="ECO:0000256" key="2">
    <source>
        <dbReference type="ARBA" id="ARBA00004613"/>
    </source>
</evidence>
<feature type="signal peptide" evidence="10">
    <location>
        <begin position="1"/>
        <end position="18"/>
    </location>
</feature>
<dbReference type="InterPro" id="IPR006330">
    <property type="entry name" value="Ado/ade_deaminase"/>
</dbReference>
<sequence length="590" mass="66293">MLLSSTFAVLLLAASSIAHPVEERAEFQEENFAIDQHRNTRELMITLEKTERQDAKFRERLSDNCTRADRIVRNVRQEEWNTVWREGEGTYPGQMFGLARGRIATTMLWNITRRMPKGALLHAHLTAMLPFDKLLRIVLDTPGMHVRSSVSLATPAQRQTAKVYFKYINVDLPTTASISTVSVNDPAYPSDGQGGWWPLQQAADAFTGGEAGFSEFALSKMMIQPEDARRHDLGVDEVWQRFEPFFDQGGTMLEYEPIVRQFWGELFQELVEDRISWVEIRAGGSKGKLVLNGTNEPDPDDADIWWTVMQEELDSFKAARAESAGADADGSVDPFHGARVIYSQARGARKESIRNNMRNALGRKQRFPEIFSGYDLIAQEDLGATLLDLAPELLWFQQEAKEKNLTVPFFFHAGETLGDGNATDLNLFDAVLLGTRRIGHGFSLYKHPELIQAVKKKNIMVEVCPISNEVLRLATDILHHPMPAMVAHGVATAISNDDPAMLGQEAAGLSYDFYQVIQGFDNIGLAGLGAIAQNSLRWANFEDQDDKAWGLDIELGEFGGGTKGDRIREWNAQFELYCQEVNRDYAAYDY</sequence>
<dbReference type="EC" id="3.5.4.4" evidence="4"/>
<dbReference type="PANTHER" id="PTHR11409:SF39">
    <property type="entry name" value="ADENOSINE DEAMINASE 2"/>
    <property type="match status" value="1"/>
</dbReference>
<evidence type="ECO:0000256" key="4">
    <source>
        <dbReference type="ARBA" id="ARBA00012784"/>
    </source>
</evidence>
<comment type="caution">
    <text evidence="12">The sequence shown here is derived from an EMBL/GenBank/DDBJ whole genome shotgun (WGS) entry which is preliminary data.</text>
</comment>
<evidence type="ECO:0000313" key="12">
    <source>
        <dbReference type="EMBL" id="KAF6825699.1"/>
    </source>
</evidence>
<evidence type="ECO:0000313" key="13">
    <source>
        <dbReference type="Proteomes" id="UP000654918"/>
    </source>
</evidence>
<evidence type="ECO:0000256" key="6">
    <source>
        <dbReference type="ARBA" id="ARBA00022723"/>
    </source>
</evidence>
<comment type="cofactor">
    <cofactor evidence="1">
        <name>Zn(2+)</name>
        <dbReference type="ChEBI" id="CHEBI:29105"/>
    </cofactor>
</comment>
<evidence type="ECO:0000256" key="8">
    <source>
        <dbReference type="ARBA" id="ARBA00022801"/>
    </source>
</evidence>
<feature type="domain" description="Adenosine deaminase" evidence="11">
    <location>
        <begin position="239"/>
        <end position="544"/>
    </location>
</feature>
<keyword evidence="5" id="KW-0964">Secreted</keyword>
<dbReference type="Pfam" id="PF00962">
    <property type="entry name" value="A_deaminase"/>
    <property type="match status" value="1"/>
</dbReference>
<evidence type="ECO:0000256" key="1">
    <source>
        <dbReference type="ARBA" id="ARBA00001947"/>
    </source>
</evidence>
<dbReference type="AlphaFoldDB" id="A0A8H6K5Z0"/>
<keyword evidence="7 10" id="KW-0732">Signal</keyword>
<dbReference type="Proteomes" id="UP000654918">
    <property type="component" value="Unassembled WGS sequence"/>
</dbReference>
<keyword evidence="6" id="KW-0479">Metal-binding</keyword>
<comment type="subcellular location">
    <subcellularLocation>
        <location evidence="2">Secreted</location>
    </subcellularLocation>
</comment>
<evidence type="ECO:0000259" key="11">
    <source>
        <dbReference type="Pfam" id="PF00962"/>
    </source>
</evidence>
<dbReference type="InterPro" id="IPR032466">
    <property type="entry name" value="Metal_Hydrolase"/>
</dbReference>
<dbReference type="SUPFAM" id="SSF51556">
    <property type="entry name" value="Metallo-dependent hydrolases"/>
    <property type="match status" value="1"/>
</dbReference>